<dbReference type="AlphaFoldDB" id="A0A7Y0E1L5"/>
<feature type="domain" description="VOC" evidence="1">
    <location>
        <begin position="12"/>
        <end position="161"/>
    </location>
</feature>
<dbReference type="Gene3D" id="3.10.180.10">
    <property type="entry name" value="2,3-Dihydroxybiphenyl 1,2-Dioxygenase, domain 1"/>
    <property type="match status" value="1"/>
</dbReference>
<dbReference type="InterPro" id="IPR029068">
    <property type="entry name" value="Glyas_Bleomycin-R_OHBP_Dase"/>
</dbReference>
<sequence length="297" mass="32863">MTRTQIYLPDRGIDHLVLAVSNLDRAAETYETLGFTVTPRAIHPWGTSNRLVQLQGSFLEIIEVAEPENLFPHGPRSFSFGTYLDSYLKSREGLAMLVFESRDAQADRDQFAERGLPDLDRFDFERQAILPDGEKVRVAFSLAFVPPPETPEAVFFTCQQHAPEYFWKPAYQTHANGAQTVEEVVMIADDPASLSDLFGKMQVPEAVTLDAEGLTCETMRGRVRVLTPAAYHDWYGTGAMPNSPATPHFAAMRISVTDLSAMERRLTGAGIETMWARAGLIVPGTGLYGCALAFAQV</sequence>
<evidence type="ECO:0000313" key="2">
    <source>
        <dbReference type="EMBL" id="NMM45565.1"/>
    </source>
</evidence>
<dbReference type="CDD" id="cd06587">
    <property type="entry name" value="VOC"/>
    <property type="match status" value="1"/>
</dbReference>
<dbReference type="Pfam" id="PF13468">
    <property type="entry name" value="Glyoxalase_3"/>
    <property type="match status" value="1"/>
</dbReference>
<dbReference type="Proteomes" id="UP000539372">
    <property type="component" value="Unassembled WGS sequence"/>
</dbReference>
<evidence type="ECO:0000259" key="1">
    <source>
        <dbReference type="PROSITE" id="PS51819"/>
    </source>
</evidence>
<proteinExistence type="predicted"/>
<dbReference type="PANTHER" id="PTHR40265:SF1">
    <property type="entry name" value="GLYOXALASE-LIKE DOMAIN-CONTAINING PROTEIN"/>
    <property type="match status" value="1"/>
</dbReference>
<name>A0A7Y0E1L5_9PROT</name>
<keyword evidence="3" id="KW-1185">Reference proteome</keyword>
<dbReference type="EMBL" id="JABBNT010000004">
    <property type="protein sequence ID" value="NMM45565.1"/>
    <property type="molecule type" value="Genomic_DNA"/>
</dbReference>
<gene>
    <name evidence="2" type="ORF">HH303_13805</name>
</gene>
<dbReference type="PROSITE" id="PS51819">
    <property type="entry name" value="VOC"/>
    <property type="match status" value="1"/>
</dbReference>
<dbReference type="RefSeq" id="WP_169625953.1">
    <property type="nucleotide sequence ID" value="NZ_JABBNT010000004.1"/>
</dbReference>
<accession>A0A7Y0E1L5</accession>
<organism evidence="2 3">
    <name type="scientific">Pacificispira spongiicola</name>
    <dbReference type="NCBI Taxonomy" id="2729598"/>
    <lineage>
        <taxon>Bacteria</taxon>
        <taxon>Pseudomonadati</taxon>
        <taxon>Pseudomonadota</taxon>
        <taxon>Alphaproteobacteria</taxon>
        <taxon>Rhodospirillales</taxon>
        <taxon>Rhodospirillaceae</taxon>
        <taxon>Pacificispira</taxon>
    </lineage>
</organism>
<reference evidence="2 3" key="1">
    <citation type="submission" date="2020-04" db="EMBL/GenBank/DDBJ databases">
        <title>Rhodospirillaceae bacterium KN72 isolated from deep sea.</title>
        <authorList>
            <person name="Zhang D.-C."/>
        </authorList>
    </citation>
    <scope>NUCLEOTIDE SEQUENCE [LARGE SCALE GENOMIC DNA]</scope>
    <source>
        <strain evidence="2 3">KN72</strain>
    </source>
</reference>
<protein>
    <submittedName>
        <fullName evidence="2">VOC family protein</fullName>
    </submittedName>
</protein>
<dbReference type="SUPFAM" id="SSF54593">
    <property type="entry name" value="Glyoxalase/Bleomycin resistance protein/Dihydroxybiphenyl dioxygenase"/>
    <property type="match status" value="1"/>
</dbReference>
<dbReference type="InterPro" id="IPR025870">
    <property type="entry name" value="Glyoxalase-like_dom"/>
</dbReference>
<comment type="caution">
    <text evidence="2">The sequence shown here is derived from an EMBL/GenBank/DDBJ whole genome shotgun (WGS) entry which is preliminary data.</text>
</comment>
<dbReference type="InterPro" id="IPR037523">
    <property type="entry name" value="VOC_core"/>
</dbReference>
<evidence type="ECO:0000313" key="3">
    <source>
        <dbReference type="Proteomes" id="UP000539372"/>
    </source>
</evidence>
<dbReference type="PANTHER" id="PTHR40265">
    <property type="entry name" value="BLL2707 PROTEIN"/>
    <property type="match status" value="1"/>
</dbReference>